<feature type="compositionally biased region" description="Low complexity" evidence="1">
    <location>
        <begin position="148"/>
        <end position="165"/>
    </location>
</feature>
<reference evidence="3" key="2">
    <citation type="submission" date="2021-04" db="EMBL/GenBank/DDBJ databases">
        <authorList>
            <person name="Podell S."/>
        </authorList>
    </citation>
    <scope>NUCLEOTIDE SEQUENCE</scope>
    <source>
        <strain evidence="3">Hildebrandi</strain>
    </source>
</reference>
<accession>A0A9K3KF65</accession>
<reference evidence="3" key="1">
    <citation type="journal article" date="2021" name="Sci. Rep.">
        <title>Diploid genomic architecture of Nitzschia inconspicua, an elite biomass production diatom.</title>
        <authorList>
            <person name="Oliver A."/>
            <person name="Podell S."/>
            <person name="Pinowska A."/>
            <person name="Traller J.C."/>
            <person name="Smith S.R."/>
            <person name="McClure R."/>
            <person name="Beliaev A."/>
            <person name="Bohutskyi P."/>
            <person name="Hill E.A."/>
            <person name="Rabines A."/>
            <person name="Zheng H."/>
            <person name="Allen L.Z."/>
            <person name="Kuo A."/>
            <person name="Grigoriev I.V."/>
            <person name="Allen A.E."/>
            <person name="Hazlebeck D."/>
            <person name="Allen E.E."/>
        </authorList>
    </citation>
    <scope>NUCLEOTIDE SEQUENCE</scope>
    <source>
        <strain evidence="3">Hildebrandi</strain>
    </source>
</reference>
<comment type="caution">
    <text evidence="3">The sequence shown here is derived from an EMBL/GenBank/DDBJ whole genome shotgun (WGS) entry which is preliminary data.</text>
</comment>
<evidence type="ECO:0000256" key="2">
    <source>
        <dbReference type="SAM" id="Phobius"/>
    </source>
</evidence>
<feature type="region of interest" description="Disordered" evidence="1">
    <location>
        <begin position="885"/>
        <end position="904"/>
    </location>
</feature>
<keyword evidence="2" id="KW-0812">Transmembrane</keyword>
<evidence type="ECO:0000313" key="3">
    <source>
        <dbReference type="EMBL" id="KAG7341958.1"/>
    </source>
</evidence>
<feature type="transmembrane region" description="Helical" evidence="2">
    <location>
        <begin position="61"/>
        <end position="85"/>
    </location>
</feature>
<evidence type="ECO:0000256" key="1">
    <source>
        <dbReference type="SAM" id="MobiDB-lite"/>
    </source>
</evidence>
<keyword evidence="2" id="KW-0472">Membrane</keyword>
<feature type="compositionally biased region" description="Polar residues" evidence="1">
    <location>
        <begin position="612"/>
        <end position="637"/>
    </location>
</feature>
<protein>
    <submittedName>
        <fullName evidence="3">Uncharacterized protein</fullName>
    </submittedName>
</protein>
<feature type="compositionally biased region" description="Pro residues" evidence="1">
    <location>
        <begin position="212"/>
        <end position="221"/>
    </location>
</feature>
<proteinExistence type="predicted"/>
<dbReference type="OrthoDB" id="1658288at2759"/>
<evidence type="ECO:0000313" key="4">
    <source>
        <dbReference type="Proteomes" id="UP000693970"/>
    </source>
</evidence>
<feature type="region of interest" description="Disordered" evidence="1">
    <location>
        <begin position="584"/>
        <end position="637"/>
    </location>
</feature>
<sequence>MPRSKKSAKTIDSDNRYADFVASCSNKLPKSTDFIMTHFSRLPTPLERYFSTMEMTGDPTAYIVVAIAMVVGLVLVLVTQIKALFSRPPPVPLKRLPMRPALSIQFKPDDVSSSSAAASSNNDSQTIVTTTTTRTFPETSAPRGSTNAAPPSTVAPGTTTTSTTGRFPQSASSILRSSFEETAINGLQERDPIIETVETIETVVQTATTLKSPPPVTPPPSSTRQHRRQHSESGASLASGESYFRTQDMDGSSGEYETPLKHAFDLPDSFAPLLSSSQTEMLLHHLTADLLHGVYAEATVNIHEGKHEIPLDKDASRPQFNVDVPRGGCRISVMASVGSDGFSKERDLDVTVPTRERSLPLVKGAGLTFDPPLPLLNVAPTLIHIPTLWEDNYLVPRLRRMPIMGFCINTVIAISNYIEKVLWIIESFLQIHLHKVRVSPLYKGRSSVDDTSPEWRLSLAFSGHCLLFGVFPIPFINVILPTFVIPQPHALLQYLLSKQPLASARLKRENIAEQKLAIAFVDMAESWSAQLEVVATPPAVGIDLTLPGGICLGMEFMHGRDSGAGKSRGGEFFVGTGSAGATGGALSPGSYGEVITTPRSNMGNAPPKPPTSGASHSSWTTHNENQSGSDQRNRTSYRSSIAMSAQQAVFDANSLVPWKLEINAKGNIGRDKVSFHLLNCSFLHEDTTLPIPSRSRLKARGSLAVWKENLLHHSGKSQFGRRSAAFAHRAALANGSDSPSAATLLLFPDEVEAFHGQSRLLQYDYAFDISEDSRIDAITFSVGATHPMLNGGSMVTIILESIYAFGSVTARENAALDPIEPRRKRNILRHLPAIDFSFGVQNGYIPTESQSYTDDGQTKSLPEMDGARLRVRLLGGIEKRLDETEDDSLGLSLEETPHDDSATVSEAPVKEGIKVFADFGVSNIVLNSETCVKEFPELDIFEGTKLRAFTSGKVGGHVQCHLRPQIQPRVRSSAGPNLFNPLEAYEIDFSGSNFSARIRESTTSLGHRRIIIPAETTVKVEVVESIVDMTMEGKSELEILWDFQGLSPILQVTEVGLEPETVNHEKKEQVSLLVAPLRQGRISLKISEVGGVSIEKAATSREDKEGLYDWKFFNALVSSNPDQESAERLLDVLHDKRTMNKLLQVVKLINGDVYKFLDFMLTRVWRLKEIMDQEGVSDPKHIIPGHRMARLLSLILCGDLSEVTSFLQIIRRVVAGDGLDAVKVKELLRQYLEFFDDWAPEIDRAIRMAETMFNPTPVAQNYVEDHVTPLVEIERYSSRFQMIPSAAHLYEQLMDRPDVPLDHRFSNLVGRICPYLSYHQIRYILNSRSSKDWQPSDLKRLRYVHSIKRKVMDIAESYGGLSFLPQSFLVSVFLGEATRSSLKAIKFVEKKQTRRIQISNNPSTLVSLRQRRARLQDPALNQVLEETAEENYFTPAAKAASVSNFLTPNTDDGTSTYKSAAKTLFGGHPIDDYELGDCLLGPGDVAILLQAGLTSVMKGSSVVQLNQRMLLDLVASQPKSFAVAVLAEIGTPGGQGSPRQLASALMALLELDQSSFRPMHRLDMHALIESWLPGMRVPKRDDYMAGGRWARQSYYEALFSLSKSILEDAECYMALKSHLQRFRHASESDPIPQPRDEPIINADEEDDQMHSKHKETVDIARQKIANADAKGQKLIPKLLSNEKATKKERRYKETIEAYQEAFRAAARVLELDKLAFHSEWFREFYQRNYNALMIKSIYDNVINDVDNVRYWLHCLRRGAKYGPPPRDDERLLPARKSQNILEKIIDGIGKGKDEFENFAKDGDRIFLEPEKSSEQTLVDAILDAMIYDEKDREKLRKDPLVRLLIPNPDGKYEFTIVTAMGVITDGKAGTELEAALERLEKQRGVKHIRADTATVRSFEYNAERILEAIEATREFNVPFGLIGYSQGCANALMAESLLYSGTPDQQEYVKSNLACRQLLFSAANGSLHGAASDKKVSKLVVMFEEFVKYQQGYFSKALQSLFLETITTALDSSQFHKIMGGAQGFLFDGCRAFWREAQHLPNVPTCVLRGVLEPHTTPEALEMLVNMLTKQSGSALHDSQVHVFDAVGHPVYHHNRNGRILEKCEVGSGAIQRTHHWSPLNKEVDFITTPRDHELASFDCAKDRHIFPWVDVNARFGFIKYRKVQDSNSGC</sequence>
<dbReference type="EMBL" id="JAGRRH010000025">
    <property type="protein sequence ID" value="KAG7341958.1"/>
    <property type="molecule type" value="Genomic_DNA"/>
</dbReference>
<feature type="compositionally biased region" description="Low complexity" evidence="1">
    <location>
        <begin position="232"/>
        <end position="242"/>
    </location>
</feature>
<name>A0A9K3KF65_9STRA</name>
<keyword evidence="4" id="KW-1185">Reference proteome</keyword>
<feature type="region of interest" description="Disordered" evidence="1">
    <location>
        <begin position="112"/>
        <end position="171"/>
    </location>
</feature>
<organism evidence="3 4">
    <name type="scientific">Nitzschia inconspicua</name>
    <dbReference type="NCBI Taxonomy" id="303405"/>
    <lineage>
        <taxon>Eukaryota</taxon>
        <taxon>Sar</taxon>
        <taxon>Stramenopiles</taxon>
        <taxon>Ochrophyta</taxon>
        <taxon>Bacillariophyta</taxon>
        <taxon>Bacillariophyceae</taxon>
        <taxon>Bacillariophycidae</taxon>
        <taxon>Bacillariales</taxon>
        <taxon>Bacillariaceae</taxon>
        <taxon>Nitzschia</taxon>
    </lineage>
</organism>
<feature type="compositionally biased region" description="Low complexity" evidence="1">
    <location>
        <begin position="112"/>
        <end position="139"/>
    </location>
</feature>
<keyword evidence="2" id="KW-1133">Transmembrane helix</keyword>
<dbReference type="Proteomes" id="UP000693970">
    <property type="component" value="Unassembled WGS sequence"/>
</dbReference>
<gene>
    <name evidence="3" type="ORF">IV203_007050</name>
</gene>
<feature type="region of interest" description="Disordered" evidence="1">
    <location>
        <begin position="206"/>
        <end position="255"/>
    </location>
</feature>